<keyword evidence="8" id="KW-0676">Redox-active center</keyword>
<dbReference type="GO" id="GO:0016491">
    <property type="term" value="F:oxidoreductase activity"/>
    <property type="evidence" value="ECO:0007669"/>
    <property type="project" value="UniProtKB-KW"/>
</dbReference>
<accession>A0ABD6EAN4</accession>
<comment type="subcellular location">
    <subcellularLocation>
        <location evidence="1">Mitochondrion</location>
    </subcellularLocation>
</comment>
<proteinExistence type="predicted"/>
<reference evidence="10 11" key="1">
    <citation type="submission" date="2024-08" db="EMBL/GenBank/DDBJ databases">
        <title>Gnathostoma spinigerum genome.</title>
        <authorList>
            <person name="Gonzalez-Bertolin B."/>
            <person name="Monzon S."/>
            <person name="Zaballos A."/>
            <person name="Jimenez P."/>
            <person name="Dekumyoy P."/>
            <person name="Varona S."/>
            <person name="Cuesta I."/>
            <person name="Sumanam S."/>
            <person name="Adisakwattana P."/>
            <person name="Gasser R.B."/>
            <person name="Hernandez-Gonzalez A."/>
            <person name="Young N.D."/>
            <person name="Perteguer M.J."/>
        </authorList>
    </citation>
    <scope>NUCLEOTIDE SEQUENCE [LARGE SCALE GENOMIC DNA]</scope>
    <source>
        <strain evidence="10">AL3</strain>
        <tissue evidence="10">Liver</tissue>
    </source>
</reference>
<protein>
    <recommendedName>
        <fullName evidence="12">CHCH domain-containing protein</fullName>
    </recommendedName>
</protein>
<evidence type="ECO:0000256" key="1">
    <source>
        <dbReference type="ARBA" id="ARBA00004173"/>
    </source>
</evidence>
<dbReference type="GO" id="GO:0015031">
    <property type="term" value="P:protein transport"/>
    <property type="evidence" value="ECO:0007669"/>
    <property type="project" value="UniProtKB-KW"/>
</dbReference>
<evidence type="ECO:0000256" key="3">
    <source>
        <dbReference type="ARBA" id="ARBA00022927"/>
    </source>
</evidence>
<evidence type="ECO:0000256" key="4">
    <source>
        <dbReference type="ARBA" id="ARBA00023002"/>
    </source>
</evidence>
<keyword evidence="6" id="KW-0496">Mitochondrion</keyword>
<sequence>MFHCLRRFIFPSIYMSNKERDKTHGKEDKIFTLSEEEFREPLEDDYLQSISELSPAELYGNYNPGPTKADGSVNFECHCVGHLVASPCGYEFRQAITCQKSATEAEMENGACADEFISFMQCVMRTECFKSRRTQETPGEGHPNDNNAAAVSNQATQDSFANELGELKS</sequence>
<organism evidence="10 11">
    <name type="scientific">Gnathostoma spinigerum</name>
    <dbReference type="NCBI Taxonomy" id="75299"/>
    <lineage>
        <taxon>Eukaryota</taxon>
        <taxon>Metazoa</taxon>
        <taxon>Ecdysozoa</taxon>
        <taxon>Nematoda</taxon>
        <taxon>Chromadorea</taxon>
        <taxon>Rhabditida</taxon>
        <taxon>Spirurina</taxon>
        <taxon>Gnathostomatomorpha</taxon>
        <taxon>Gnathostomatoidea</taxon>
        <taxon>Gnathostomatidae</taxon>
        <taxon>Gnathostoma</taxon>
    </lineage>
</organism>
<dbReference type="Proteomes" id="UP001608902">
    <property type="component" value="Unassembled WGS sequence"/>
</dbReference>
<dbReference type="AlphaFoldDB" id="A0ABD6EAN4"/>
<evidence type="ECO:0000256" key="8">
    <source>
        <dbReference type="ARBA" id="ARBA00023284"/>
    </source>
</evidence>
<gene>
    <name evidence="10" type="ORF">AB6A40_000522</name>
</gene>
<feature type="compositionally biased region" description="Polar residues" evidence="9">
    <location>
        <begin position="144"/>
        <end position="160"/>
    </location>
</feature>
<keyword evidence="11" id="KW-1185">Reference proteome</keyword>
<dbReference type="GO" id="GO:0005739">
    <property type="term" value="C:mitochondrion"/>
    <property type="evidence" value="ECO:0007669"/>
    <property type="project" value="UniProtKB-SubCell"/>
</dbReference>
<evidence type="ECO:0000256" key="7">
    <source>
        <dbReference type="ARBA" id="ARBA00023157"/>
    </source>
</evidence>
<evidence type="ECO:0000256" key="6">
    <source>
        <dbReference type="ARBA" id="ARBA00023128"/>
    </source>
</evidence>
<dbReference type="InterPro" id="IPR039289">
    <property type="entry name" value="CHCHD4"/>
</dbReference>
<feature type="region of interest" description="Disordered" evidence="9">
    <location>
        <begin position="133"/>
        <end position="169"/>
    </location>
</feature>
<evidence type="ECO:0008006" key="12">
    <source>
        <dbReference type="Google" id="ProtNLM"/>
    </source>
</evidence>
<keyword evidence="2" id="KW-0813">Transport</keyword>
<dbReference type="PANTHER" id="PTHR21622:SF0">
    <property type="entry name" value="COILED-COIL-HELIX-COILED-COIL-HELIX DOMAIN CONTAINING 4"/>
    <property type="match status" value="1"/>
</dbReference>
<dbReference type="Gene3D" id="1.10.287.2900">
    <property type="match status" value="1"/>
</dbReference>
<keyword evidence="7" id="KW-1015">Disulfide bond</keyword>
<name>A0ABD6EAN4_9BILA</name>
<evidence type="ECO:0000313" key="11">
    <source>
        <dbReference type="Proteomes" id="UP001608902"/>
    </source>
</evidence>
<evidence type="ECO:0000256" key="5">
    <source>
        <dbReference type="ARBA" id="ARBA00023010"/>
    </source>
</evidence>
<dbReference type="EMBL" id="JBGFUD010000148">
    <property type="protein sequence ID" value="MFH4973813.1"/>
    <property type="molecule type" value="Genomic_DNA"/>
</dbReference>
<evidence type="ECO:0000313" key="10">
    <source>
        <dbReference type="EMBL" id="MFH4973813.1"/>
    </source>
</evidence>
<comment type="caution">
    <text evidence="10">The sequence shown here is derived from an EMBL/GenBank/DDBJ whole genome shotgun (WGS) entry which is preliminary data.</text>
</comment>
<keyword evidence="3" id="KW-0653">Protein transport</keyword>
<dbReference type="PANTHER" id="PTHR21622">
    <property type="entry name" value="COILED-COIL-HELIX-COILED-COIL-HELIX DOMAIN CONTAINING 4"/>
    <property type="match status" value="1"/>
</dbReference>
<keyword evidence="4" id="KW-0560">Oxidoreductase</keyword>
<evidence type="ECO:0000256" key="2">
    <source>
        <dbReference type="ARBA" id="ARBA00022448"/>
    </source>
</evidence>
<evidence type="ECO:0000256" key="9">
    <source>
        <dbReference type="SAM" id="MobiDB-lite"/>
    </source>
</evidence>
<keyword evidence="5" id="KW-0811">Translocation</keyword>